<dbReference type="Proteomes" id="UP000593564">
    <property type="component" value="Unassembled WGS sequence"/>
</dbReference>
<evidence type="ECO:0000313" key="1">
    <source>
        <dbReference type="EMBL" id="KAF5952985.1"/>
    </source>
</evidence>
<reference evidence="2" key="1">
    <citation type="journal article" date="2020" name="Nat. Commun.">
        <title>Genome assembly of wild tea tree DASZ reveals pedigree and selection history of tea varieties.</title>
        <authorList>
            <person name="Zhang W."/>
            <person name="Zhang Y."/>
            <person name="Qiu H."/>
            <person name="Guo Y."/>
            <person name="Wan H."/>
            <person name="Zhang X."/>
            <person name="Scossa F."/>
            <person name="Alseekh S."/>
            <person name="Zhang Q."/>
            <person name="Wang P."/>
            <person name="Xu L."/>
            <person name="Schmidt M.H."/>
            <person name="Jia X."/>
            <person name="Li D."/>
            <person name="Zhu A."/>
            <person name="Guo F."/>
            <person name="Chen W."/>
            <person name="Ni D."/>
            <person name="Usadel B."/>
            <person name="Fernie A.R."/>
            <person name="Wen W."/>
        </authorList>
    </citation>
    <scope>NUCLEOTIDE SEQUENCE [LARGE SCALE GENOMIC DNA]</scope>
    <source>
        <strain evidence="2">cv. G240</strain>
    </source>
</reference>
<dbReference type="AlphaFoldDB" id="A0A7J7HK92"/>
<proteinExistence type="predicted"/>
<dbReference type="PANTHER" id="PTHR37173:SF1">
    <property type="entry name" value="PROLINE-RICH FAMILY PROTEIN"/>
    <property type="match status" value="1"/>
</dbReference>
<keyword evidence="2" id="KW-1185">Reference proteome</keyword>
<sequence>MVALLEGEVVVVGSRKDKVRVADCSLSLVRICDSSSLYALCRSWLRNGFPEENQPQYVDGVKSLPKPSPALVADCHSPVKKEGDNKMRRYNAWGYAVALMKSAFRQDDKRLVCDKWYQSQSRGTVMGTVRGTYIKHLHCEVHAKGFPWVGERTSMEVGRFKKQYAGMCFQEECVEHLSPTDLLHRHVKRAKKVRGRLREERLQRIARYKTRLALLLPPLIEQQPFRNDAAAGN</sequence>
<dbReference type="EMBL" id="JACBKZ010000004">
    <property type="protein sequence ID" value="KAF5952985.1"/>
    <property type="molecule type" value="Genomic_DNA"/>
</dbReference>
<evidence type="ECO:0000313" key="2">
    <source>
        <dbReference type="Proteomes" id="UP000593564"/>
    </source>
</evidence>
<organism evidence="1 2">
    <name type="scientific">Camellia sinensis</name>
    <name type="common">Tea plant</name>
    <name type="synonym">Thea sinensis</name>
    <dbReference type="NCBI Taxonomy" id="4442"/>
    <lineage>
        <taxon>Eukaryota</taxon>
        <taxon>Viridiplantae</taxon>
        <taxon>Streptophyta</taxon>
        <taxon>Embryophyta</taxon>
        <taxon>Tracheophyta</taxon>
        <taxon>Spermatophyta</taxon>
        <taxon>Magnoliopsida</taxon>
        <taxon>eudicotyledons</taxon>
        <taxon>Gunneridae</taxon>
        <taxon>Pentapetalae</taxon>
        <taxon>asterids</taxon>
        <taxon>Ericales</taxon>
        <taxon>Theaceae</taxon>
        <taxon>Camellia</taxon>
    </lineage>
</organism>
<accession>A0A7J7HK92</accession>
<protein>
    <submittedName>
        <fullName evidence="1">Uncharacterized protein</fullName>
    </submittedName>
</protein>
<gene>
    <name evidence="1" type="ORF">HYC85_010929</name>
</gene>
<name>A0A7J7HK92_CAMSI</name>
<reference evidence="1 2" key="2">
    <citation type="submission" date="2020-07" db="EMBL/GenBank/DDBJ databases">
        <title>Genome assembly of wild tea tree DASZ reveals pedigree and selection history of tea varieties.</title>
        <authorList>
            <person name="Zhang W."/>
        </authorList>
    </citation>
    <scope>NUCLEOTIDE SEQUENCE [LARGE SCALE GENOMIC DNA]</scope>
    <source>
        <strain evidence="2">cv. G240</strain>
        <tissue evidence="1">Leaf</tissue>
    </source>
</reference>
<dbReference type="PANTHER" id="PTHR37173">
    <property type="entry name" value="HYDROXYPROLINE-RICH GLYCOPROTEIN FAMILY PROTEIN"/>
    <property type="match status" value="1"/>
</dbReference>
<comment type="caution">
    <text evidence="1">The sequence shown here is derived from an EMBL/GenBank/DDBJ whole genome shotgun (WGS) entry which is preliminary data.</text>
</comment>